<evidence type="ECO:0000313" key="2">
    <source>
        <dbReference type="EMBL" id="GES47528.1"/>
    </source>
</evidence>
<proteinExistence type="predicted"/>
<reference evidence="2 3" key="1">
    <citation type="journal article" date="2020" name="Genome Biol. Evol.">
        <title>Rhizobium dioscoreae sp. nov., a plant growth-promoting bacterium isolated from yam (Dioscorea species).</title>
        <authorList>
            <person name="Ouyabe M."/>
            <person name="Tanaka N."/>
            <person name="Shiwa Y."/>
            <person name="Fujita N."/>
            <person name="Kikuno H."/>
            <person name="Babil P."/>
            <person name="Shiwachi H."/>
        </authorList>
    </citation>
    <scope>NUCLEOTIDE SEQUENCE [LARGE SCALE GENOMIC DNA]</scope>
    <source>
        <strain evidence="2 3">S-93</strain>
    </source>
</reference>
<accession>A0ABQ0YWI3</accession>
<name>A0ABQ0YWI3_9HYPH</name>
<organism evidence="2 3">
    <name type="scientific">Rhizobium dioscoreae</name>
    <dbReference type="NCBI Taxonomy" id="2653122"/>
    <lineage>
        <taxon>Bacteria</taxon>
        <taxon>Pseudomonadati</taxon>
        <taxon>Pseudomonadota</taxon>
        <taxon>Alphaproteobacteria</taxon>
        <taxon>Hyphomicrobiales</taxon>
        <taxon>Rhizobiaceae</taxon>
        <taxon>Rhizobium/Agrobacterium group</taxon>
        <taxon>Rhizobium</taxon>
    </lineage>
</organism>
<protein>
    <submittedName>
        <fullName evidence="2">Uncharacterized protein</fullName>
    </submittedName>
</protein>
<sequence>MKIVADDIEIDHQARTVRTSGSEEIANTLRGHVNSLSNSKGSGENPEDKGRRSLAQEPAGGDPGTVQMREARMMNQCRKRR</sequence>
<gene>
    <name evidence="2" type="ORF">RsS93_01420</name>
</gene>
<dbReference type="Proteomes" id="UP000390335">
    <property type="component" value="Unassembled WGS sequence"/>
</dbReference>
<comment type="caution">
    <text evidence="2">The sequence shown here is derived from an EMBL/GenBank/DDBJ whole genome shotgun (WGS) entry which is preliminary data.</text>
</comment>
<keyword evidence="3" id="KW-1185">Reference proteome</keyword>
<evidence type="ECO:0000256" key="1">
    <source>
        <dbReference type="SAM" id="MobiDB-lite"/>
    </source>
</evidence>
<dbReference type="EMBL" id="BLAJ01000001">
    <property type="protein sequence ID" value="GES47528.1"/>
    <property type="molecule type" value="Genomic_DNA"/>
</dbReference>
<evidence type="ECO:0000313" key="3">
    <source>
        <dbReference type="Proteomes" id="UP000390335"/>
    </source>
</evidence>
<feature type="region of interest" description="Disordered" evidence="1">
    <location>
        <begin position="31"/>
        <end position="68"/>
    </location>
</feature>